<keyword evidence="1" id="KW-0175">Coiled coil</keyword>
<dbReference type="Gene3D" id="3.40.50.300">
    <property type="entry name" value="P-loop containing nucleotide triphosphate hydrolases"/>
    <property type="match status" value="1"/>
</dbReference>
<gene>
    <name evidence="5" type="ORF">BBAD15_g11410</name>
</gene>
<sequence>MTKAWTINLGRRAKTPPRGERDIPLPSQESPPLPFLFRAGNSSTSENEFSFRTPLISVSPTPDPEQREYALSPVPRPRAIARSGDHTADQLCDAAAQLGVNSNGGLSEFQDLSYALNESGLAQTPRTTRPSLTPLPDQRDRSRGSTHRRSSSGLKRYNVADEEPPKDAFNSSEFQSALRLAKAVAGELADVLSSSPLHREEDSKMHELHRKAVALANFKPTATRVVGFVGGAGAGKSSVLNSLLDEVDLVKSGSAGGACTCAATEFHYHESDTLSIQLQLFDEDELLKQQMQLLRSYRHFHLADLSEAEQDNFGELARLAEDTFSSLFQSQIPSQNTLLNEDEDCLKSIFRRLITELRPSISHTVMTGLTKEACSEKLRELTSAPASSTGEPATRAAAWPYIENIKVFLNAQILKKGLILVDLPGLRDINSARRNITELYIRKCNEIFAVCPAARATDDETVQEIFRMAEHLENISIICTNSEAINAKECKKDWPGERADTIGEKLTAIEEHLYTIEELEEELESFIEEEHPLHENTRRLNELNANILKAKKSEEVCQFEKYRTDPSLADTNVFCVSNTLYQKKRQAKMEIAQAYINLSGIIDLRRHCVSIVSANQHREASGFMKTDIPKLLAAIDLWVQSGEDTWDGELRAAVKTALDDVEVRLESALDLQAPFRKISQVLCQIFEAEVYETTYSAFCRQYGNYTTNAVGHHDWNGEANGQMARHMKSPWQTLVSRAQAEEARITEFHTSLTNYVAGKLENHTISSLAALAPLRHALYLEQDLLLDAVQNAFESASLQLRRKAMITGAFGNQDLFDGIMKKLRTEFKELAKTAQNDVTAAVQSYLSEIGNTLNLLRDENTANESQRDAAFHRRVSNALKASQETLRDVARRIEA</sequence>
<feature type="compositionally biased region" description="Low complexity" evidence="2">
    <location>
        <begin position="124"/>
        <end position="136"/>
    </location>
</feature>
<feature type="compositionally biased region" description="Polar residues" evidence="2">
    <location>
        <begin position="40"/>
        <end position="60"/>
    </location>
</feature>
<feature type="region of interest" description="Disordered" evidence="2">
    <location>
        <begin position="120"/>
        <end position="170"/>
    </location>
</feature>
<reference evidence="5 6" key="1">
    <citation type="submission" date="2012-10" db="EMBL/GenBank/DDBJ databases">
        <title>Genome sequencing and analysis of entomopathogenic fungi Beauveria bassiana D1-5.</title>
        <authorList>
            <person name="Li Q."/>
            <person name="Wang L."/>
            <person name="Zhang Z."/>
            <person name="Wang Q."/>
            <person name="Ren J."/>
            <person name="Wang M."/>
            <person name="Xu W."/>
            <person name="Wang J."/>
            <person name="Lu Y."/>
            <person name="Du Q."/>
            <person name="Sun Z."/>
        </authorList>
    </citation>
    <scope>NUCLEOTIDE SEQUENCE [LARGE SCALE GENOMIC DNA]</scope>
    <source>
        <strain evidence="5 6">D1-5</strain>
    </source>
</reference>
<dbReference type="eggNOG" id="ENOG502SJYS">
    <property type="taxonomic scope" value="Eukaryota"/>
</dbReference>
<dbReference type="SUPFAM" id="SSF52540">
    <property type="entry name" value="P-loop containing nucleoside triphosphate hydrolases"/>
    <property type="match status" value="1"/>
</dbReference>
<evidence type="ECO:0000313" key="5">
    <source>
        <dbReference type="EMBL" id="KGQ03384.1"/>
    </source>
</evidence>
<dbReference type="InterPro" id="IPR045063">
    <property type="entry name" value="Dynamin_N"/>
</dbReference>
<dbReference type="Pfam" id="PF00350">
    <property type="entry name" value="Dynamin_N"/>
    <property type="match status" value="1"/>
</dbReference>
<dbReference type="STRING" id="1245745.A0A0A2VRD8"/>
<evidence type="ECO:0000259" key="3">
    <source>
        <dbReference type="Pfam" id="PF00350"/>
    </source>
</evidence>
<organism evidence="5 6">
    <name type="scientific">Beauveria bassiana D1-5</name>
    <dbReference type="NCBI Taxonomy" id="1245745"/>
    <lineage>
        <taxon>Eukaryota</taxon>
        <taxon>Fungi</taxon>
        <taxon>Dikarya</taxon>
        <taxon>Ascomycota</taxon>
        <taxon>Pezizomycotina</taxon>
        <taxon>Sordariomycetes</taxon>
        <taxon>Hypocreomycetidae</taxon>
        <taxon>Hypocreales</taxon>
        <taxon>Cordycipitaceae</taxon>
        <taxon>Beauveria</taxon>
    </lineage>
</organism>
<feature type="region of interest" description="Disordered" evidence="2">
    <location>
        <begin position="1"/>
        <end position="69"/>
    </location>
</feature>
<dbReference type="AlphaFoldDB" id="A0A0A2VRD8"/>
<evidence type="ECO:0000259" key="4">
    <source>
        <dbReference type="Pfam" id="PF24564"/>
    </source>
</evidence>
<feature type="coiled-coil region" evidence="1">
    <location>
        <begin position="509"/>
        <end position="553"/>
    </location>
</feature>
<feature type="domain" description="DUF7605" evidence="4">
    <location>
        <begin position="690"/>
        <end position="801"/>
    </location>
</feature>
<feature type="domain" description="Dynamin N-terminal" evidence="3">
    <location>
        <begin position="226"/>
        <end position="477"/>
    </location>
</feature>
<dbReference type="InterPro" id="IPR027417">
    <property type="entry name" value="P-loop_NTPase"/>
</dbReference>
<dbReference type="Pfam" id="PF24564">
    <property type="entry name" value="DUF7605"/>
    <property type="match status" value="1"/>
</dbReference>
<dbReference type="HOGENOM" id="CLU_010389_0_0_1"/>
<name>A0A0A2VRD8_BEABA</name>
<dbReference type="EMBL" id="ANFO01001230">
    <property type="protein sequence ID" value="KGQ03384.1"/>
    <property type="molecule type" value="Genomic_DNA"/>
</dbReference>
<dbReference type="Proteomes" id="UP000030106">
    <property type="component" value="Unassembled WGS sequence"/>
</dbReference>
<dbReference type="PANTHER" id="PTHR36681:SF3">
    <property type="entry name" value="NUCLEAR GTPASE, GERMINAL CENTER-ASSOCIATED, TANDEM DUPLICATE 3"/>
    <property type="match status" value="1"/>
</dbReference>
<protein>
    <submittedName>
        <fullName evidence="5">GTPase SLIP-GC</fullName>
    </submittedName>
</protein>
<comment type="caution">
    <text evidence="5">The sequence shown here is derived from an EMBL/GenBank/DDBJ whole genome shotgun (WGS) entry which is preliminary data.</text>
</comment>
<evidence type="ECO:0000313" key="6">
    <source>
        <dbReference type="Proteomes" id="UP000030106"/>
    </source>
</evidence>
<dbReference type="OrthoDB" id="4869437at2759"/>
<dbReference type="InterPro" id="IPR056024">
    <property type="entry name" value="DUF7605"/>
</dbReference>
<dbReference type="PANTHER" id="PTHR36681">
    <property type="entry name" value="NUCLEAR GTPASE, GERMINAL CENTER-ASSOCIATED, TANDEM DUPLICATE 3"/>
    <property type="match status" value="1"/>
</dbReference>
<proteinExistence type="predicted"/>
<evidence type="ECO:0000256" key="2">
    <source>
        <dbReference type="SAM" id="MobiDB-lite"/>
    </source>
</evidence>
<accession>A0A0A2VRD8</accession>
<evidence type="ECO:0000256" key="1">
    <source>
        <dbReference type="SAM" id="Coils"/>
    </source>
</evidence>